<evidence type="ECO:0000313" key="11">
    <source>
        <dbReference type="EMBL" id="PIM54467.1"/>
    </source>
</evidence>
<accession>A0A2G9CDI1</accession>
<comment type="subcellular location">
    <subcellularLocation>
        <location evidence="1">Cell inner membrane</location>
        <topology evidence="1">Multi-pass membrane protein</topology>
    </subcellularLocation>
    <subcellularLocation>
        <location evidence="8">Cell membrane</location>
        <topology evidence="8">Multi-pass membrane protein</topology>
    </subcellularLocation>
</comment>
<feature type="transmembrane region" description="Helical" evidence="8">
    <location>
        <begin position="286"/>
        <end position="306"/>
    </location>
</feature>
<reference evidence="11 12" key="1">
    <citation type="submission" date="2017-11" db="EMBL/GenBank/DDBJ databases">
        <title>Draft genome sequence of Mitsuaria sp. HWN-4.</title>
        <authorList>
            <person name="Gundlapally S.R."/>
        </authorList>
    </citation>
    <scope>NUCLEOTIDE SEQUENCE [LARGE SCALE GENOMIC DNA]</scope>
    <source>
        <strain evidence="11 12">HWN-4</strain>
    </source>
</reference>
<evidence type="ECO:0000256" key="8">
    <source>
        <dbReference type="RuleBase" id="RU363032"/>
    </source>
</evidence>
<proteinExistence type="inferred from homology"/>
<comment type="similarity">
    <text evidence="8">Belongs to the binding-protein-dependent transport system permease family.</text>
</comment>
<feature type="transmembrane region" description="Helical" evidence="8">
    <location>
        <begin position="227"/>
        <end position="251"/>
    </location>
</feature>
<sequence>MAEHRIGADRSGHRHRGGDRAAAPAAAGTPGDAAGQPRRQLLRRAAVGGPAAALRRAGGGDRLAAGARTVALDRSAGAGRAAARLRLLPGPARDAAARRAGADARRDTGRRGGHLGGQPGAVLAADRPAAAAAQPRRGLRPAVRERGRGLRHAVRAQRHGGACPGGAHRRAGQRRHLRAAGVVRAARAAALRDADRRDRAHALDRGPTARALKRERRMNRRSTPPPISALALMALGIVVLVPVLTLLLYGLTERWDRHWWPEDPTLRWIAEAARDPRVQAATLNTMALALASALLALVCGALATIPSAIASQLEPRNGAPLRRTLDLIALLPFAIAPVVIAISALELFVGQWGGWLPLPLVYIAVVAPTLFPLVHKTLQSALAQLQAAALIEAGRTLGASDGHTLRRVLLPMLAPALLAAFLLAWVTAAMEFAIANLLLGGQLELLQPLMNSLRNANGHQAAALMVMTFAGVGAVVVAVSRLSRRWT</sequence>
<evidence type="ECO:0000256" key="6">
    <source>
        <dbReference type="ARBA" id="ARBA00022989"/>
    </source>
</evidence>
<evidence type="ECO:0000313" key="12">
    <source>
        <dbReference type="Proteomes" id="UP000231501"/>
    </source>
</evidence>
<dbReference type="GO" id="GO:0055085">
    <property type="term" value="P:transmembrane transport"/>
    <property type="evidence" value="ECO:0007669"/>
    <property type="project" value="InterPro"/>
</dbReference>
<evidence type="ECO:0000256" key="1">
    <source>
        <dbReference type="ARBA" id="ARBA00004429"/>
    </source>
</evidence>
<evidence type="ECO:0000256" key="7">
    <source>
        <dbReference type="ARBA" id="ARBA00023136"/>
    </source>
</evidence>
<organism evidence="11 12">
    <name type="scientific">Roseateles chitinivorans</name>
    <dbReference type="NCBI Taxonomy" id="2917965"/>
    <lineage>
        <taxon>Bacteria</taxon>
        <taxon>Pseudomonadati</taxon>
        <taxon>Pseudomonadota</taxon>
        <taxon>Betaproteobacteria</taxon>
        <taxon>Burkholderiales</taxon>
        <taxon>Sphaerotilaceae</taxon>
        <taxon>Roseateles</taxon>
    </lineage>
</organism>
<keyword evidence="2 8" id="KW-0813">Transport</keyword>
<feature type="transmembrane region" description="Helical" evidence="8">
    <location>
        <begin position="327"/>
        <end position="349"/>
    </location>
</feature>
<dbReference type="PROSITE" id="PS50928">
    <property type="entry name" value="ABC_TM1"/>
    <property type="match status" value="1"/>
</dbReference>
<dbReference type="SUPFAM" id="SSF161098">
    <property type="entry name" value="MetI-like"/>
    <property type="match status" value="1"/>
</dbReference>
<dbReference type="Proteomes" id="UP000231501">
    <property type="component" value="Unassembled WGS sequence"/>
</dbReference>
<feature type="compositionally biased region" description="Low complexity" evidence="9">
    <location>
        <begin position="20"/>
        <end position="35"/>
    </location>
</feature>
<dbReference type="InterPro" id="IPR000515">
    <property type="entry name" value="MetI-like"/>
</dbReference>
<evidence type="ECO:0000256" key="3">
    <source>
        <dbReference type="ARBA" id="ARBA00022475"/>
    </source>
</evidence>
<keyword evidence="3" id="KW-1003">Cell membrane</keyword>
<keyword evidence="4" id="KW-0997">Cell inner membrane</keyword>
<evidence type="ECO:0000256" key="9">
    <source>
        <dbReference type="SAM" id="MobiDB-lite"/>
    </source>
</evidence>
<protein>
    <recommendedName>
        <fullName evidence="10">ABC transmembrane type-1 domain-containing protein</fullName>
    </recommendedName>
</protein>
<dbReference type="Gene3D" id="1.10.3720.10">
    <property type="entry name" value="MetI-like"/>
    <property type="match status" value="1"/>
</dbReference>
<dbReference type="EMBL" id="PEOG01000010">
    <property type="protein sequence ID" value="PIM54467.1"/>
    <property type="molecule type" value="Genomic_DNA"/>
</dbReference>
<dbReference type="PANTHER" id="PTHR43357:SF4">
    <property type="entry name" value="INNER MEMBRANE ABC TRANSPORTER PERMEASE PROTEIN YDCV"/>
    <property type="match status" value="1"/>
</dbReference>
<keyword evidence="12" id="KW-1185">Reference proteome</keyword>
<feature type="compositionally biased region" description="Basic residues" evidence="9">
    <location>
        <begin position="149"/>
        <end position="158"/>
    </location>
</feature>
<feature type="compositionally biased region" description="Basic and acidic residues" evidence="9">
    <location>
        <begin position="95"/>
        <end position="110"/>
    </location>
</feature>
<feature type="compositionally biased region" description="Low complexity" evidence="9">
    <location>
        <begin position="120"/>
        <end position="136"/>
    </location>
</feature>
<keyword evidence="6 8" id="KW-1133">Transmembrane helix</keyword>
<dbReference type="GO" id="GO:0005886">
    <property type="term" value="C:plasma membrane"/>
    <property type="evidence" value="ECO:0007669"/>
    <property type="project" value="UniProtKB-SubCell"/>
</dbReference>
<feature type="transmembrane region" description="Helical" evidence="8">
    <location>
        <begin position="355"/>
        <end position="374"/>
    </location>
</feature>
<feature type="compositionally biased region" description="Basic and acidic residues" evidence="9">
    <location>
        <begin position="1"/>
        <end position="11"/>
    </location>
</feature>
<comment type="caution">
    <text evidence="11">The sequence shown here is derived from an EMBL/GenBank/DDBJ whole genome shotgun (WGS) entry which is preliminary data.</text>
</comment>
<feature type="region of interest" description="Disordered" evidence="9">
    <location>
        <begin position="90"/>
        <end position="175"/>
    </location>
</feature>
<dbReference type="AlphaFoldDB" id="A0A2G9CDI1"/>
<feature type="transmembrane region" description="Helical" evidence="8">
    <location>
        <begin position="459"/>
        <end position="479"/>
    </location>
</feature>
<evidence type="ECO:0000256" key="2">
    <source>
        <dbReference type="ARBA" id="ARBA00022448"/>
    </source>
</evidence>
<evidence type="ECO:0000256" key="5">
    <source>
        <dbReference type="ARBA" id="ARBA00022692"/>
    </source>
</evidence>
<keyword evidence="5 8" id="KW-0812">Transmembrane</keyword>
<evidence type="ECO:0000256" key="4">
    <source>
        <dbReference type="ARBA" id="ARBA00022519"/>
    </source>
</evidence>
<dbReference type="PANTHER" id="PTHR43357">
    <property type="entry name" value="INNER MEMBRANE ABC TRANSPORTER PERMEASE PROTEIN YDCV"/>
    <property type="match status" value="1"/>
</dbReference>
<keyword evidence="7 8" id="KW-0472">Membrane</keyword>
<feature type="transmembrane region" description="Helical" evidence="8">
    <location>
        <begin position="416"/>
        <end position="439"/>
    </location>
</feature>
<feature type="region of interest" description="Disordered" evidence="9">
    <location>
        <begin position="1"/>
        <end position="39"/>
    </location>
</feature>
<feature type="domain" description="ABC transmembrane type-1" evidence="10">
    <location>
        <begin position="282"/>
        <end position="478"/>
    </location>
</feature>
<name>A0A2G9CDI1_9BURK</name>
<gene>
    <name evidence="11" type="ORF">CS062_04205</name>
</gene>
<dbReference type="Pfam" id="PF00528">
    <property type="entry name" value="BPD_transp_1"/>
    <property type="match status" value="1"/>
</dbReference>
<evidence type="ECO:0000259" key="10">
    <source>
        <dbReference type="PROSITE" id="PS50928"/>
    </source>
</evidence>
<dbReference type="InterPro" id="IPR035906">
    <property type="entry name" value="MetI-like_sf"/>
</dbReference>